<protein>
    <submittedName>
        <fullName evidence="2">HalOD1 output domain-containing protein</fullName>
    </submittedName>
</protein>
<gene>
    <name evidence="2" type="ORF">ACFQE1_08640</name>
</gene>
<dbReference type="AlphaFoldDB" id="A0ABD5RZU1"/>
<sequence length="93" mass="9979">MGGMKATQKEKVERFAHGERLGTAVIEAVAEATGIDPLKLDTRLYDVVDPDGLEQVFGKKADGTIRTGGQLTFELAQCDVVIHSEGRVVVTPP</sequence>
<dbReference type="Pfam" id="PF18545">
    <property type="entry name" value="HalOD1"/>
    <property type="match status" value="1"/>
</dbReference>
<dbReference type="InterPro" id="IPR040624">
    <property type="entry name" value="HalOD1"/>
</dbReference>
<evidence type="ECO:0000313" key="3">
    <source>
        <dbReference type="Proteomes" id="UP001596328"/>
    </source>
</evidence>
<feature type="domain" description="Halobacterial output" evidence="1">
    <location>
        <begin position="19"/>
        <end position="92"/>
    </location>
</feature>
<accession>A0ABD5RZU1</accession>
<dbReference type="Proteomes" id="UP001596328">
    <property type="component" value="Unassembled WGS sequence"/>
</dbReference>
<reference evidence="2 3" key="1">
    <citation type="journal article" date="2019" name="Int. J. Syst. Evol. Microbiol.">
        <title>The Global Catalogue of Microorganisms (GCM) 10K type strain sequencing project: providing services to taxonomists for standard genome sequencing and annotation.</title>
        <authorList>
            <consortium name="The Broad Institute Genomics Platform"/>
            <consortium name="The Broad Institute Genome Sequencing Center for Infectious Disease"/>
            <person name="Wu L."/>
            <person name="Ma J."/>
        </authorList>
    </citation>
    <scope>NUCLEOTIDE SEQUENCE [LARGE SCALE GENOMIC DNA]</scope>
    <source>
        <strain evidence="2 3">NBRC 111368</strain>
    </source>
</reference>
<keyword evidence="3" id="KW-1185">Reference proteome</keyword>
<evidence type="ECO:0000259" key="1">
    <source>
        <dbReference type="Pfam" id="PF18545"/>
    </source>
</evidence>
<dbReference type="EMBL" id="JBHSWU010000182">
    <property type="protein sequence ID" value="MFC6724438.1"/>
    <property type="molecule type" value="Genomic_DNA"/>
</dbReference>
<proteinExistence type="predicted"/>
<organism evidence="2 3">
    <name type="scientific">Halobium palmae</name>
    <dbReference type="NCBI Taxonomy" id="1776492"/>
    <lineage>
        <taxon>Archaea</taxon>
        <taxon>Methanobacteriati</taxon>
        <taxon>Methanobacteriota</taxon>
        <taxon>Stenosarchaea group</taxon>
        <taxon>Halobacteria</taxon>
        <taxon>Halobacteriales</taxon>
        <taxon>Haloferacaceae</taxon>
        <taxon>Halobium</taxon>
    </lineage>
</organism>
<name>A0ABD5RZU1_9EURY</name>
<evidence type="ECO:0000313" key="2">
    <source>
        <dbReference type="EMBL" id="MFC6724438.1"/>
    </source>
</evidence>
<comment type="caution">
    <text evidence="2">The sequence shown here is derived from an EMBL/GenBank/DDBJ whole genome shotgun (WGS) entry which is preliminary data.</text>
</comment>